<dbReference type="AlphaFoldDB" id="A0AA90NXX3"/>
<dbReference type="PANTHER" id="PTHR24376:SF235">
    <property type="entry name" value="C2H2-TYPE DOMAIN-CONTAINING PROTEIN"/>
    <property type="match status" value="1"/>
</dbReference>
<proteinExistence type="predicted"/>
<feature type="domain" description="C2H2-type" evidence="7">
    <location>
        <begin position="432"/>
        <end position="459"/>
    </location>
</feature>
<gene>
    <name evidence="8" type="ORF">QS748_06230</name>
</gene>
<dbReference type="PROSITE" id="PS50157">
    <property type="entry name" value="ZINC_FINGER_C2H2_2"/>
    <property type="match status" value="5"/>
</dbReference>
<evidence type="ECO:0000256" key="3">
    <source>
        <dbReference type="ARBA" id="ARBA00022771"/>
    </source>
</evidence>
<evidence type="ECO:0000256" key="1">
    <source>
        <dbReference type="ARBA" id="ARBA00022723"/>
    </source>
</evidence>
<evidence type="ECO:0000259" key="7">
    <source>
        <dbReference type="PROSITE" id="PS50157"/>
    </source>
</evidence>
<keyword evidence="9" id="KW-1185">Reference proteome</keyword>
<dbReference type="Gene3D" id="3.30.160.60">
    <property type="entry name" value="Classic Zinc Finger"/>
    <property type="match status" value="4"/>
</dbReference>
<evidence type="ECO:0000256" key="5">
    <source>
        <dbReference type="PROSITE-ProRule" id="PRU00042"/>
    </source>
</evidence>
<dbReference type="InterPro" id="IPR036236">
    <property type="entry name" value="Znf_C2H2_sf"/>
</dbReference>
<protein>
    <submittedName>
        <fullName evidence="8">C2H2-type zinc finger protein</fullName>
    </submittedName>
</protein>
<dbReference type="EMBL" id="JASXSV010000007">
    <property type="protein sequence ID" value="MDP0588801.1"/>
    <property type="molecule type" value="Genomic_DNA"/>
</dbReference>
<comment type="caution">
    <text evidence="8">The sequence shown here is derived from an EMBL/GenBank/DDBJ whole genome shotgun (WGS) entry which is preliminary data.</text>
</comment>
<accession>A0AA90NXX3</accession>
<dbReference type="SUPFAM" id="SSF57667">
    <property type="entry name" value="beta-beta-alpha zinc fingers"/>
    <property type="match status" value="3"/>
</dbReference>
<evidence type="ECO:0000256" key="2">
    <source>
        <dbReference type="ARBA" id="ARBA00022737"/>
    </source>
</evidence>
<sequence>MKLKLSSVSYLYGCRVGLYIAIRCVFFSCLLLASWYTKSASEESIDAGVLLAEVRDLESPGLWVFKEVCPELVPECRSNERFLLIIDSVLFVDKHSLVDGILHFDDGESVGLDMDIETKMEDYLVLCLISMLEASLHNETFDNNPNNISAKDLKLAEKIYLCNDSLLEINTDNILVDIEPGEGLLNYAAVGKFTINGDGEIECNIKDITYNTECSKSELQIQKIVVFGTESYSMLGASINKEDESKSIKYYKCDVCNKMLSNSDSLKVHMNMHNKTDASKCYLCCKYYTSNATLKRHYANSHFMRREYVCETCNERFTKYSDCKNHKIINCHHYIPVCDYCNEVFSSRSVLARHYKTCKEKLSSDNGKCTGVGKVPSGGDKIESNIKNIICNDGESNLELQTQKAGWLDAKIDHISGTSVNKNNKIKYNESRKCDVCGKIFCHLESLKNHMKTHNRSSAYECSLCCNSYVAKANLKKHLAGSHSIYTDYVCYKCQEVFTVYMDYRKHRMMHAR</sequence>
<name>A0AA90NXX3_9GAMM</name>
<keyword evidence="3 5" id="KW-0863">Zinc-finger</keyword>
<dbReference type="InterPro" id="IPR013087">
    <property type="entry name" value="Znf_C2H2_type"/>
</dbReference>
<feature type="domain" description="C2H2-type" evidence="7">
    <location>
        <begin position="251"/>
        <end position="278"/>
    </location>
</feature>
<dbReference type="PANTHER" id="PTHR24376">
    <property type="entry name" value="ZINC FINGER PROTEIN"/>
    <property type="match status" value="1"/>
</dbReference>
<organism evidence="8 9">
    <name type="scientific">Candidatus Endonucleibacter bathymodioli</name>
    <dbReference type="NCBI Taxonomy" id="539814"/>
    <lineage>
        <taxon>Bacteria</taxon>
        <taxon>Pseudomonadati</taxon>
        <taxon>Pseudomonadota</taxon>
        <taxon>Gammaproteobacteria</taxon>
        <taxon>Oceanospirillales</taxon>
        <taxon>Endozoicomonadaceae</taxon>
        <taxon>Candidatus Endonucleibacter</taxon>
    </lineage>
</organism>
<dbReference type="FunFam" id="3.30.160.60:FF:000446">
    <property type="entry name" value="Zinc finger protein"/>
    <property type="match status" value="2"/>
</dbReference>
<evidence type="ECO:0000256" key="6">
    <source>
        <dbReference type="SAM" id="Phobius"/>
    </source>
</evidence>
<keyword evidence="1" id="KW-0479">Metal-binding</keyword>
<evidence type="ECO:0000313" key="9">
    <source>
        <dbReference type="Proteomes" id="UP001178148"/>
    </source>
</evidence>
<keyword evidence="2" id="KW-0677">Repeat</keyword>
<feature type="domain" description="C2H2-type" evidence="7">
    <location>
        <begin position="460"/>
        <end position="484"/>
    </location>
</feature>
<reference evidence="8 9" key="1">
    <citation type="journal article" date="2023" name="bioRxiv">
        <title>An intranuclear bacterial parasite of deep-sea mussels expresses apoptosis inhibitors acquired from its host.</title>
        <authorList>
            <person name="Gonzalez Porras M.A."/>
            <person name="Assie A."/>
            <person name="Tietjen M."/>
            <person name="Violette M."/>
            <person name="Kleiner M."/>
            <person name="Gruber-Vodicka H."/>
            <person name="Dubilier N."/>
            <person name="Leisch N."/>
        </authorList>
    </citation>
    <scope>NUCLEOTIDE SEQUENCE [LARGE SCALE GENOMIC DNA]</scope>
    <source>
        <strain evidence="8">IAP13</strain>
    </source>
</reference>
<dbReference type="Pfam" id="PF00096">
    <property type="entry name" value="zf-C2H2"/>
    <property type="match status" value="3"/>
</dbReference>
<feature type="transmembrane region" description="Helical" evidence="6">
    <location>
        <begin position="12"/>
        <end position="36"/>
    </location>
</feature>
<feature type="domain" description="C2H2-type" evidence="7">
    <location>
        <begin position="489"/>
        <end position="513"/>
    </location>
</feature>
<keyword evidence="6" id="KW-0472">Membrane</keyword>
<evidence type="ECO:0000256" key="4">
    <source>
        <dbReference type="ARBA" id="ARBA00022833"/>
    </source>
</evidence>
<dbReference type="Proteomes" id="UP001178148">
    <property type="component" value="Unassembled WGS sequence"/>
</dbReference>
<keyword evidence="6" id="KW-1133">Transmembrane helix</keyword>
<dbReference type="SMART" id="SM00355">
    <property type="entry name" value="ZnF_C2H2"/>
    <property type="match status" value="7"/>
</dbReference>
<feature type="domain" description="C2H2-type" evidence="7">
    <location>
        <begin position="279"/>
        <end position="307"/>
    </location>
</feature>
<evidence type="ECO:0000313" key="8">
    <source>
        <dbReference type="EMBL" id="MDP0588801.1"/>
    </source>
</evidence>
<keyword evidence="4" id="KW-0862">Zinc</keyword>
<dbReference type="GO" id="GO:0008270">
    <property type="term" value="F:zinc ion binding"/>
    <property type="evidence" value="ECO:0007669"/>
    <property type="project" value="UniProtKB-KW"/>
</dbReference>
<dbReference type="PROSITE" id="PS00028">
    <property type="entry name" value="ZINC_FINGER_C2H2_1"/>
    <property type="match status" value="6"/>
</dbReference>
<keyword evidence="6" id="KW-0812">Transmembrane</keyword>